<reference evidence="1 2" key="1">
    <citation type="submission" date="2019-05" db="EMBL/GenBank/DDBJ databases">
        <title>Another draft genome of Portunus trituberculatus and its Hox gene families provides insights of decapod evolution.</title>
        <authorList>
            <person name="Jeong J.-H."/>
            <person name="Song I."/>
            <person name="Kim S."/>
            <person name="Choi T."/>
            <person name="Kim D."/>
            <person name="Ryu S."/>
            <person name="Kim W."/>
        </authorList>
    </citation>
    <scope>NUCLEOTIDE SEQUENCE [LARGE SCALE GENOMIC DNA]</scope>
    <source>
        <tissue evidence="1">Muscle</tissue>
    </source>
</reference>
<dbReference type="EMBL" id="VSRR010007611">
    <property type="protein sequence ID" value="MPC47202.1"/>
    <property type="molecule type" value="Genomic_DNA"/>
</dbReference>
<accession>A0A5B7FL35</accession>
<dbReference type="AlphaFoldDB" id="A0A5B7FL35"/>
<evidence type="ECO:0000313" key="1">
    <source>
        <dbReference type="EMBL" id="MPC47202.1"/>
    </source>
</evidence>
<dbReference type="PROSITE" id="PS00290">
    <property type="entry name" value="IG_MHC"/>
    <property type="match status" value="1"/>
</dbReference>
<proteinExistence type="predicted"/>
<evidence type="ECO:0000313" key="2">
    <source>
        <dbReference type="Proteomes" id="UP000324222"/>
    </source>
</evidence>
<dbReference type="InterPro" id="IPR036179">
    <property type="entry name" value="Ig-like_dom_sf"/>
</dbReference>
<name>A0A5B7FL35_PORTR</name>
<dbReference type="InterPro" id="IPR013783">
    <property type="entry name" value="Ig-like_fold"/>
</dbReference>
<gene>
    <name evidence="1" type="ORF">E2C01_040939</name>
</gene>
<sequence>MQKYSVTYGSGEDVGFTCEVTHPLPYFVTWLKDNKPLDDKLADRIQQQDSGQQHILKAILLIVVRILGPISPPKLIFNGIATKRYVVGFEPTRGRLADPMLTTLSTMPPP</sequence>
<dbReference type="Gene3D" id="2.60.40.10">
    <property type="entry name" value="Immunoglobulins"/>
    <property type="match status" value="1"/>
</dbReference>
<dbReference type="InterPro" id="IPR003006">
    <property type="entry name" value="Ig/MHC_CS"/>
</dbReference>
<keyword evidence="2" id="KW-1185">Reference proteome</keyword>
<dbReference type="SUPFAM" id="SSF48726">
    <property type="entry name" value="Immunoglobulin"/>
    <property type="match status" value="1"/>
</dbReference>
<dbReference type="Proteomes" id="UP000324222">
    <property type="component" value="Unassembled WGS sequence"/>
</dbReference>
<organism evidence="1 2">
    <name type="scientific">Portunus trituberculatus</name>
    <name type="common">Swimming crab</name>
    <name type="synonym">Neptunus trituberculatus</name>
    <dbReference type="NCBI Taxonomy" id="210409"/>
    <lineage>
        <taxon>Eukaryota</taxon>
        <taxon>Metazoa</taxon>
        <taxon>Ecdysozoa</taxon>
        <taxon>Arthropoda</taxon>
        <taxon>Crustacea</taxon>
        <taxon>Multicrustacea</taxon>
        <taxon>Malacostraca</taxon>
        <taxon>Eumalacostraca</taxon>
        <taxon>Eucarida</taxon>
        <taxon>Decapoda</taxon>
        <taxon>Pleocyemata</taxon>
        <taxon>Brachyura</taxon>
        <taxon>Eubrachyura</taxon>
        <taxon>Portunoidea</taxon>
        <taxon>Portunidae</taxon>
        <taxon>Portuninae</taxon>
        <taxon>Portunus</taxon>
    </lineage>
</organism>
<evidence type="ECO:0008006" key="3">
    <source>
        <dbReference type="Google" id="ProtNLM"/>
    </source>
</evidence>
<comment type="caution">
    <text evidence="1">The sequence shown here is derived from an EMBL/GenBank/DDBJ whole genome shotgun (WGS) entry which is preliminary data.</text>
</comment>
<protein>
    <recommendedName>
        <fullName evidence="3">Ig-like domain-containing protein</fullName>
    </recommendedName>
</protein>